<keyword evidence="2" id="KW-1133">Transmembrane helix</keyword>
<evidence type="ECO:0000313" key="3">
    <source>
        <dbReference type="EMBL" id="MEX3745106.1"/>
    </source>
</evidence>
<evidence type="ECO:0000313" key="4">
    <source>
        <dbReference type="Proteomes" id="UP001558534"/>
    </source>
</evidence>
<keyword evidence="2" id="KW-0472">Membrane</keyword>
<keyword evidence="4" id="KW-1185">Reference proteome</keyword>
<evidence type="ECO:0008006" key="5">
    <source>
        <dbReference type="Google" id="ProtNLM"/>
    </source>
</evidence>
<feature type="transmembrane region" description="Helical" evidence="2">
    <location>
        <begin position="34"/>
        <end position="52"/>
    </location>
</feature>
<keyword evidence="2" id="KW-0812">Transmembrane</keyword>
<evidence type="ECO:0000256" key="1">
    <source>
        <dbReference type="ARBA" id="ARBA00004127"/>
    </source>
</evidence>
<name>A0ABV3VW31_9BACI</name>
<dbReference type="SUPFAM" id="SSF103481">
    <property type="entry name" value="Multidrug resistance efflux transporter EmrE"/>
    <property type="match status" value="1"/>
</dbReference>
<comment type="subcellular location">
    <subcellularLocation>
        <location evidence="1">Endomembrane system</location>
        <topology evidence="1">Multi-pass membrane protein</topology>
    </subcellularLocation>
</comment>
<comment type="caution">
    <text evidence="3">The sequence shown here is derived from an EMBL/GenBank/DDBJ whole genome shotgun (WGS) entry which is preliminary data.</text>
</comment>
<feature type="transmembrane region" description="Helical" evidence="2">
    <location>
        <begin position="7"/>
        <end position="28"/>
    </location>
</feature>
<organism evidence="3 4">
    <name type="scientific">Lysinibacillus xylanilyticus</name>
    <dbReference type="NCBI Taxonomy" id="582475"/>
    <lineage>
        <taxon>Bacteria</taxon>
        <taxon>Bacillati</taxon>
        <taxon>Bacillota</taxon>
        <taxon>Bacilli</taxon>
        <taxon>Bacillales</taxon>
        <taxon>Bacillaceae</taxon>
        <taxon>Lysinibacillus</taxon>
    </lineage>
</organism>
<sequence>MKYITTVETSILSSIEPLTVMVISVIIFGTSLGYWQLVGVFVMLVCVTWLSIEEKKHKNTIFTGDYYYIRVIGNLFLGQGGRI</sequence>
<dbReference type="Proteomes" id="UP001558534">
    <property type="component" value="Unassembled WGS sequence"/>
</dbReference>
<accession>A0ABV3VW31</accession>
<protein>
    <recommendedName>
        <fullName evidence="5">EamA domain-containing protein</fullName>
    </recommendedName>
</protein>
<gene>
    <name evidence="3" type="ORF">AB1300_08145</name>
</gene>
<dbReference type="InterPro" id="IPR037185">
    <property type="entry name" value="EmrE-like"/>
</dbReference>
<reference evidence="3 4" key="1">
    <citation type="submission" date="2024-07" db="EMBL/GenBank/DDBJ databases">
        <title>Characterization of a bacterium isolated from hydrolysated instant sea cucumber by whole-genome sequencing and metabolomics.</title>
        <authorList>
            <person name="Luo X."/>
            <person name="Zhang Z."/>
            <person name="Zheng Z."/>
            <person name="Zhang W."/>
            <person name="Ming T."/>
            <person name="Jiao L."/>
            <person name="Su X."/>
            <person name="Kong F."/>
            <person name="Xu J."/>
        </authorList>
    </citation>
    <scope>NUCLEOTIDE SEQUENCE [LARGE SCALE GENOMIC DNA]</scope>
    <source>
        <strain evidence="3 4">XL-2024</strain>
    </source>
</reference>
<dbReference type="EMBL" id="JBFRHK010000004">
    <property type="protein sequence ID" value="MEX3745106.1"/>
    <property type="molecule type" value="Genomic_DNA"/>
</dbReference>
<dbReference type="RefSeq" id="WP_368636020.1">
    <property type="nucleotide sequence ID" value="NZ_JBFRHK010000004.1"/>
</dbReference>
<evidence type="ECO:0000256" key="2">
    <source>
        <dbReference type="SAM" id="Phobius"/>
    </source>
</evidence>
<proteinExistence type="predicted"/>